<evidence type="ECO:0000313" key="3">
    <source>
        <dbReference type="Proteomes" id="UP001280415"/>
    </source>
</evidence>
<organism evidence="2 3">
    <name type="scientific">Pediococcus acidilactici</name>
    <dbReference type="NCBI Taxonomy" id="1254"/>
    <lineage>
        <taxon>Bacteria</taxon>
        <taxon>Bacillati</taxon>
        <taxon>Bacillota</taxon>
        <taxon>Bacilli</taxon>
        <taxon>Lactobacillales</taxon>
        <taxon>Lactobacillaceae</taxon>
        <taxon>Pediococcus</taxon>
        <taxon>Pediococcus acidilactici group</taxon>
    </lineage>
</organism>
<dbReference type="RefSeq" id="WP_317052043.1">
    <property type="nucleotide sequence ID" value="NZ_CP140878.1"/>
</dbReference>
<accession>A0AAW8YMQ9</accession>
<proteinExistence type="predicted"/>
<reference evidence="2" key="2">
    <citation type="submission" date="2023-10" db="EMBL/GenBank/DDBJ databases">
        <authorList>
            <person name="Khurajog B."/>
        </authorList>
    </citation>
    <scope>NUCLEOTIDE SEQUENCE</scope>
    <source>
        <strain evidence="2">BF14</strain>
    </source>
</reference>
<dbReference type="SMART" id="SM00635">
    <property type="entry name" value="BID_2"/>
    <property type="match status" value="1"/>
</dbReference>
<gene>
    <name evidence="2" type="ORF">R0H03_03990</name>
</gene>
<evidence type="ECO:0000313" key="2">
    <source>
        <dbReference type="EMBL" id="MDV2911026.1"/>
    </source>
</evidence>
<dbReference type="AlphaFoldDB" id="A0AAW8YMQ9"/>
<dbReference type="InterPro" id="IPR008964">
    <property type="entry name" value="Invasin/intimin_cell_adhesion"/>
</dbReference>
<dbReference type="Pfam" id="PF02368">
    <property type="entry name" value="Big_2"/>
    <property type="match status" value="1"/>
</dbReference>
<evidence type="ECO:0000259" key="1">
    <source>
        <dbReference type="SMART" id="SM00635"/>
    </source>
</evidence>
<dbReference type="Proteomes" id="UP001280415">
    <property type="component" value="Unassembled WGS sequence"/>
</dbReference>
<dbReference type="SUPFAM" id="SSF49373">
    <property type="entry name" value="Invasin/intimin cell-adhesion fragments"/>
    <property type="match status" value="1"/>
</dbReference>
<dbReference type="InterPro" id="IPR003343">
    <property type="entry name" value="Big_2"/>
</dbReference>
<comment type="caution">
    <text evidence="2">The sequence shown here is derived from an EMBL/GenBank/DDBJ whole genome shotgun (WGS) entry which is preliminary data.</text>
</comment>
<reference evidence="2" key="1">
    <citation type="journal article" date="2023" name="PeerJ">
        <title>Selection and evaluation of lactic acid bacteria from chicken feces in Thailand as potential probiotics.</title>
        <authorList>
            <person name="Khurajog B."/>
            <person name="Disastra Y."/>
            <person name="Lawwyne L.D."/>
            <person name="Sirichokchatchawan W."/>
            <person name="Niyomtham W."/>
            <person name="Yindee J."/>
            <person name="Hampson D.J."/>
            <person name="Prapasarakul N."/>
        </authorList>
    </citation>
    <scope>NUCLEOTIDE SEQUENCE</scope>
    <source>
        <strain evidence="2">BF14</strain>
    </source>
</reference>
<name>A0AAW8YMQ9_PEDAC</name>
<feature type="domain" description="BIG2" evidence="1">
    <location>
        <begin position="70"/>
        <end position="147"/>
    </location>
</feature>
<dbReference type="Gene3D" id="2.60.40.1080">
    <property type="match status" value="1"/>
</dbReference>
<dbReference type="EMBL" id="JAWJAX010000003">
    <property type="protein sequence ID" value="MDV2911026.1"/>
    <property type="molecule type" value="Genomic_DNA"/>
</dbReference>
<sequence>MSTDRTHQHLVIFDKAGVKKFEGDIGKKTVAITGIEPGTSVANGEYQVAWSDGISLSRKVDVPGFTVKVPVTGITLTKSELSMTVGDQTYVGAVVSPSNATNQKITCSSTDEAVATFDYTGLVVAKGVGKTTIKATTADGGFTASCTVTVKK</sequence>
<protein>
    <submittedName>
        <fullName evidence="2">Ig-like domain-containing protein</fullName>
    </submittedName>
</protein>